<gene>
    <name evidence="2" type="ORF">PAECIP111892_01149</name>
</gene>
<accession>A0ABM9BRR3</accession>
<dbReference type="Proteomes" id="UP000838324">
    <property type="component" value="Unassembled WGS sequence"/>
</dbReference>
<evidence type="ECO:0000256" key="1">
    <source>
        <dbReference type="SAM" id="Phobius"/>
    </source>
</evidence>
<evidence type="ECO:0000313" key="2">
    <source>
        <dbReference type="EMBL" id="CAH1193122.1"/>
    </source>
</evidence>
<keyword evidence="1" id="KW-1133">Transmembrane helix</keyword>
<evidence type="ECO:0008006" key="4">
    <source>
        <dbReference type="Google" id="ProtNLM"/>
    </source>
</evidence>
<feature type="transmembrane region" description="Helical" evidence="1">
    <location>
        <begin position="129"/>
        <end position="147"/>
    </location>
</feature>
<evidence type="ECO:0000313" key="3">
    <source>
        <dbReference type="Proteomes" id="UP000838324"/>
    </source>
</evidence>
<keyword evidence="1" id="KW-0812">Transmembrane</keyword>
<sequence length="151" mass="17276">MRRWDLLKKSLFLLIAICFAGTSFAIRFIHADWAYKFVVNEGKSYIISDNRVEPEQVDSIIGKVTKYSDFEDTYSGNFSNHFPKGTNYYNIKGVSTNEAIAIKLSDGSFIQANYNGEYPGGDSFKWTTILWSIAGLFLLVVVTFNWIKNRK</sequence>
<proteinExistence type="predicted"/>
<organism evidence="2 3">
    <name type="scientific">Paenibacillus auburnensis</name>
    <dbReference type="NCBI Taxonomy" id="2905649"/>
    <lineage>
        <taxon>Bacteria</taxon>
        <taxon>Bacillati</taxon>
        <taxon>Bacillota</taxon>
        <taxon>Bacilli</taxon>
        <taxon>Bacillales</taxon>
        <taxon>Paenibacillaceae</taxon>
        <taxon>Paenibacillus</taxon>
    </lineage>
</organism>
<keyword evidence="1" id="KW-0472">Membrane</keyword>
<protein>
    <recommendedName>
        <fullName evidence="4">DUF3592 domain-containing protein</fullName>
    </recommendedName>
</protein>
<comment type="caution">
    <text evidence="2">The sequence shown here is derived from an EMBL/GenBank/DDBJ whole genome shotgun (WGS) entry which is preliminary data.</text>
</comment>
<name>A0ABM9BRR3_9BACL</name>
<dbReference type="EMBL" id="CAKMMG010000001">
    <property type="protein sequence ID" value="CAH1193122.1"/>
    <property type="molecule type" value="Genomic_DNA"/>
</dbReference>
<reference evidence="2" key="1">
    <citation type="submission" date="2022-01" db="EMBL/GenBank/DDBJ databases">
        <authorList>
            <person name="Criscuolo A."/>
        </authorList>
    </citation>
    <scope>NUCLEOTIDE SEQUENCE</scope>
    <source>
        <strain evidence="2">CIP111892</strain>
    </source>
</reference>
<keyword evidence="3" id="KW-1185">Reference proteome</keyword>